<proteinExistence type="predicted"/>
<name>G0MCW1_CAEBE</name>
<dbReference type="EMBL" id="GL379790">
    <property type="protein sequence ID" value="EGT49428.1"/>
    <property type="molecule type" value="Genomic_DNA"/>
</dbReference>
<protein>
    <submittedName>
        <fullName evidence="1">Uncharacterized protein</fullName>
    </submittedName>
</protein>
<dbReference type="HOGENOM" id="CLU_3392686_0_0_1"/>
<sequence length="32" mass="3465">MSEDAKKSMMVSVFQAGLSLGEEFGLGMEKIN</sequence>
<evidence type="ECO:0000313" key="1">
    <source>
        <dbReference type="EMBL" id="EGT49428.1"/>
    </source>
</evidence>
<reference evidence="2" key="1">
    <citation type="submission" date="2011-07" db="EMBL/GenBank/DDBJ databases">
        <authorList>
            <consortium name="Caenorhabditis brenneri Sequencing and Analysis Consortium"/>
            <person name="Wilson R.K."/>
        </authorList>
    </citation>
    <scope>NUCLEOTIDE SEQUENCE [LARGE SCALE GENOMIC DNA]</scope>
    <source>
        <strain evidence="2">PB2801</strain>
    </source>
</reference>
<gene>
    <name evidence="1" type="ORF">CAEBREN_08645</name>
</gene>
<dbReference type="InParanoid" id="G0MCW1"/>
<organism evidence="2">
    <name type="scientific">Caenorhabditis brenneri</name>
    <name type="common">Nematode worm</name>
    <dbReference type="NCBI Taxonomy" id="135651"/>
    <lineage>
        <taxon>Eukaryota</taxon>
        <taxon>Metazoa</taxon>
        <taxon>Ecdysozoa</taxon>
        <taxon>Nematoda</taxon>
        <taxon>Chromadorea</taxon>
        <taxon>Rhabditida</taxon>
        <taxon>Rhabditina</taxon>
        <taxon>Rhabditomorpha</taxon>
        <taxon>Rhabditoidea</taxon>
        <taxon>Rhabditidae</taxon>
        <taxon>Peloderinae</taxon>
        <taxon>Caenorhabditis</taxon>
    </lineage>
</organism>
<evidence type="ECO:0000313" key="2">
    <source>
        <dbReference type="Proteomes" id="UP000008068"/>
    </source>
</evidence>
<dbReference type="AlphaFoldDB" id="G0MCW1"/>
<dbReference type="Proteomes" id="UP000008068">
    <property type="component" value="Unassembled WGS sequence"/>
</dbReference>
<accession>G0MCW1</accession>
<keyword evidence="2" id="KW-1185">Reference proteome</keyword>